<accession>A0ACB9WLL3</accession>
<name>A0ACB9WLL3_CHAAC</name>
<keyword evidence="2" id="KW-1185">Reference proteome</keyword>
<comment type="caution">
    <text evidence="1">The sequence shown here is derived from an EMBL/GenBank/DDBJ whole genome shotgun (WGS) entry which is preliminary data.</text>
</comment>
<proteinExistence type="predicted"/>
<dbReference type="Proteomes" id="UP001057452">
    <property type="component" value="Chromosome 14"/>
</dbReference>
<feature type="non-terminal residue" evidence="1">
    <location>
        <position position="1"/>
    </location>
</feature>
<evidence type="ECO:0000313" key="2">
    <source>
        <dbReference type="Proteomes" id="UP001057452"/>
    </source>
</evidence>
<evidence type="ECO:0000313" key="1">
    <source>
        <dbReference type="EMBL" id="KAI4814195.1"/>
    </source>
</evidence>
<sequence>FYPVRAGLEESAYQRGAAICQHRQQTAGEQVDHQSAVMSLSLQMLALLLSLSNLLAFLSLSTPSQQQREDRGSMVAVMKGVFILKSVGVCCISSPPSQHRRRNKDGLALLQALIAVIRMHGRSRCGGASPRGDSARKAPPLSRPGYKLSKVPLPSLQVFYKKERLGEVNVGGVFSKPSGECGKSGRMQQIGVALKHQPCCEGDGFSLRQSDCEPRVLQSCEADGHFPCAISSPQSAAGPPSLRP</sequence>
<dbReference type="EMBL" id="CM043798">
    <property type="protein sequence ID" value="KAI4814195.1"/>
    <property type="molecule type" value="Genomic_DNA"/>
</dbReference>
<gene>
    <name evidence="1" type="ORF">KUCAC02_003400</name>
</gene>
<feature type="non-terminal residue" evidence="1">
    <location>
        <position position="244"/>
    </location>
</feature>
<organism evidence="1 2">
    <name type="scientific">Chaenocephalus aceratus</name>
    <name type="common">Blackfin icefish</name>
    <name type="synonym">Chaenichthys aceratus</name>
    <dbReference type="NCBI Taxonomy" id="36190"/>
    <lineage>
        <taxon>Eukaryota</taxon>
        <taxon>Metazoa</taxon>
        <taxon>Chordata</taxon>
        <taxon>Craniata</taxon>
        <taxon>Vertebrata</taxon>
        <taxon>Euteleostomi</taxon>
        <taxon>Actinopterygii</taxon>
        <taxon>Neopterygii</taxon>
        <taxon>Teleostei</taxon>
        <taxon>Neoteleostei</taxon>
        <taxon>Acanthomorphata</taxon>
        <taxon>Eupercaria</taxon>
        <taxon>Perciformes</taxon>
        <taxon>Notothenioidei</taxon>
        <taxon>Channichthyidae</taxon>
        <taxon>Chaenocephalus</taxon>
    </lineage>
</organism>
<reference evidence="1" key="1">
    <citation type="submission" date="2022-05" db="EMBL/GenBank/DDBJ databases">
        <title>Chromosome-level genome of Chaenocephalus aceratus.</title>
        <authorList>
            <person name="Park H."/>
        </authorList>
    </citation>
    <scope>NUCLEOTIDE SEQUENCE</scope>
    <source>
        <strain evidence="1">KU_202001</strain>
    </source>
</reference>
<protein>
    <submittedName>
        <fullName evidence="1">Uncharacterized protein</fullName>
    </submittedName>
</protein>